<name>A0A239SVD6_9STRE</name>
<dbReference type="GO" id="GO:0016829">
    <property type="term" value="F:lyase activity"/>
    <property type="evidence" value="ECO:0007669"/>
    <property type="project" value="UniProtKB-KW"/>
</dbReference>
<evidence type="ECO:0000256" key="2">
    <source>
        <dbReference type="ARBA" id="ARBA00022490"/>
    </source>
</evidence>
<accession>A0A239SVD6</accession>
<dbReference type="InterPro" id="IPR023439">
    <property type="entry name" value="Mal_deCO2ase/Cit_lyase_ACP"/>
</dbReference>
<dbReference type="Pfam" id="PF06857">
    <property type="entry name" value="ACP"/>
    <property type="match status" value="1"/>
</dbReference>
<dbReference type="PIRSF" id="PIRSF002736">
    <property type="entry name" value="Citrt_lyas_gamma"/>
    <property type="match status" value="1"/>
</dbReference>
<feature type="modified residue" description="O-(phosphoribosyl dephospho-coenzyme A)serine" evidence="4 5">
    <location>
        <position position="16"/>
    </location>
</feature>
<proteinExistence type="inferred from homology"/>
<protein>
    <recommendedName>
        <fullName evidence="4">Citrate lyase acyl carrier protein</fullName>
    </recommendedName>
    <alternativeName>
        <fullName evidence="4">Citrate lyase gamma chain</fullName>
    </alternativeName>
</protein>
<dbReference type="STRING" id="1123308.GCA_000380085_01822"/>
<evidence type="ECO:0000313" key="7">
    <source>
        <dbReference type="Proteomes" id="UP000215185"/>
    </source>
</evidence>
<evidence type="ECO:0000256" key="5">
    <source>
        <dbReference type="PIRSR" id="PIRSR002736-50"/>
    </source>
</evidence>
<evidence type="ECO:0000256" key="1">
    <source>
        <dbReference type="ARBA" id="ARBA00004496"/>
    </source>
</evidence>
<evidence type="ECO:0000313" key="6">
    <source>
        <dbReference type="EMBL" id="SNU88684.1"/>
    </source>
</evidence>
<keyword evidence="7" id="KW-1185">Reference proteome</keyword>
<dbReference type="KEGG" id="smen:SAMEA4412692_1181"/>
<evidence type="ECO:0000256" key="4">
    <source>
        <dbReference type="HAMAP-Rule" id="MF_00805"/>
    </source>
</evidence>
<keyword evidence="6" id="KW-0456">Lyase</keyword>
<evidence type="ECO:0000256" key="3">
    <source>
        <dbReference type="ARBA" id="ARBA00022553"/>
    </source>
</evidence>
<organism evidence="6 7">
    <name type="scientific">Streptococcus merionis</name>
    <dbReference type="NCBI Taxonomy" id="400065"/>
    <lineage>
        <taxon>Bacteria</taxon>
        <taxon>Bacillati</taxon>
        <taxon>Bacillota</taxon>
        <taxon>Bacilli</taxon>
        <taxon>Lactobacillales</taxon>
        <taxon>Streptococcaceae</taxon>
        <taxon>Streptococcus</taxon>
    </lineage>
</organism>
<keyword evidence="2 4" id="KW-0963">Cytoplasm</keyword>
<dbReference type="Proteomes" id="UP000215185">
    <property type="component" value="Chromosome 1"/>
</dbReference>
<dbReference type="NCBIfam" id="NF009726">
    <property type="entry name" value="PRK13253.1"/>
    <property type="match status" value="1"/>
</dbReference>
<keyword evidence="3 4" id="KW-0597">Phosphoprotein</keyword>
<comment type="subunit">
    <text evidence="4">Oligomer with a subunit composition of (alpha,beta,gamma)6.</text>
</comment>
<comment type="function">
    <text evidence="4">Covalent carrier of the coenzyme of citrate lyase.</text>
</comment>
<dbReference type="EMBL" id="LT906439">
    <property type="protein sequence ID" value="SNU88684.1"/>
    <property type="molecule type" value="Genomic_DNA"/>
</dbReference>
<reference evidence="6 7" key="1">
    <citation type="submission" date="2017-06" db="EMBL/GenBank/DDBJ databases">
        <authorList>
            <consortium name="Pathogen Informatics"/>
        </authorList>
    </citation>
    <scope>NUCLEOTIDE SEQUENCE [LARGE SCALE GENOMIC DNA]</scope>
    <source>
        <strain evidence="6 7">NCTC13788</strain>
    </source>
</reference>
<dbReference type="HAMAP" id="MF_00805">
    <property type="entry name" value="CitD"/>
    <property type="match status" value="1"/>
</dbReference>
<dbReference type="InterPro" id="IPR006495">
    <property type="entry name" value="CitD"/>
</dbReference>
<dbReference type="NCBIfam" id="TIGR01608">
    <property type="entry name" value="citD"/>
    <property type="match status" value="1"/>
</dbReference>
<comment type="subcellular location">
    <subcellularLocation>
        <location evidence="1 4">Cytoplasm</location>
    </subcellularLocation>
</comment>
<sequence length="105" mass="11340">MSFEIKQAGLAGTVESSDIQVLIEPSSTQGIELSLESSVEKQFGRQIRKVILETVQNLGITSAKIEAVDKGALDCTVKARVIAAAHRASDTVGNINWEEIEAWNV</sequence>
<dbReference type="AlphaFoldDB" id="A0A239SVD6"/>
<dbReference type="RefSeq" id="WP_018374365.1">
    <property type="nucleotide sequence ID" value="NZ_JBCLRV010000018.1"/>
</dbReference>
<gene>
    <name evidence="4 6" type="primary">citD</name>
    <name evidence="6" type="ORF">SAMEA4412692_01181</name>
</gene>
<dbReference type="eggNOG" id="COG3052">
    <property type="taxonomic scope" value="Bacteria"/>
</dbReference>
<dbReference type="OrthoDB" id="1120942at2"/>
<comment type="similarity">
    <text evidence="4">Belongs to the CitD family.</text>
</comment>
<dbReference type="GO" id="GO:0005737">
    <property type="term" value="C:cytoplasm"/>
    <property type="evidence" value="ECO:0007669"/>
    <property type="project" value="UniProtKB-SubCell"/>
</dbReference>